<keyword evidence="1" id="KW-0862">Zinc</keyword>
<evidence type="ECO:0000256" key="3">
    <source>
        <dbReference type="SAM" id="MobiDB-lite"/>
    </source>
</evidence>
<evidence type="ECO:0000256" key="2">
    <source>
        <dbReference type="SAM" id="Coils"/>
    </source>
</evidence>
<dbReference type="RefSeq" id="XP_022283881.1">
    <property type="nucleotide sequence ID" value="XM_022428788.1"/>
</dbReference>
<feature type="region of interest" description="Disordered" evidence="3">
    <location>
        <begin position="295"/>
        <end position="333"/>
    </location>
</feature>
<dbReference type="InterPro" id="IPR036875">
    <property type="entry name" value="Znf_CCHC_sf"/>
</dbReference>
<dbReference type="OrthoDB" id="5041117at2759"/>
<dbReference type="SUPFAM" id="SSF57756">
    <property type="entry name" value="Retrovirus zinc finger-like domains"/>
    <property type="match status" value="1"/>
</dbReference>
<evidence type="ECO:0000313" key="6">
    <source>
        <dbReference type="Proteomes" id="UP000078397"/>
    </source>
</evidence>
<sequence length="353" mass="41006">MRSAILLQETEKTLLKSGANCISTSTKMEVVDLLPAEEQRLVWYETERKFWYKFDNETDVKKQESEQTYKAREAEARADLGILTKHRAQLTERQERLFKELTQVDEELAQVVEERNDRVTKLNNLKQTHRQSERDALEERRKIANRMKRFFRIKRGEDPNTPSGQHRYHLRRKSIQGAFGGAGLVPFEPKSDLLRLDVRLRTPSPVDEALDLPNRWANYIKRRISHYLGSSPTSILDPVDQITRGTCRMMHKMAPLKAEVEQLRTANALLSKQRRAKKTHLRQGCMIIAEGQSLRGQNDAEEQMRQEDRLKRGRKPLDERQGRRCGTCGKTGHNARTCQIDVETSNEENSSKN</sequence>
<evidence type="ECO:0000313" key="5">
    <source>
        <dbReference type="EMBL" id="OAQ57496.2"/>
    </source>
</evidence>
<keyword evidence="1" id="KW-0479">Metal-binding</keyword>
<dbReference type="GO" id="GO:0008270">
    <property type="term" value="F:zinc ion binding"/>
    <property type="evidence" value="ECO:0007669"/>
    <property type="project" value="UniProtKB-KW"/>
</dbReference>
<keyword evidence="1" id="KW-0863">Zinc-finger</keyword>
<dbReference type="InterPro" id="IPR001878">
    <property type="entry name" value="Znf_CCHC"/>
</dbReference>
<reference evidence="5 6" key="1">
    <citation type="journal article" date="2016" name="PLoS Pathog.">
        <title>Biosynthesis of antibiotic leucinostatins in bio-control fungus Purpureocillium lilacinum and their inhibition on phytophthora revealed by genome mining.</title>
        <authorList>
            <person name="Wang G."/>
            <person name="Liu Z."/>
            <person name="Lin R."/>
            <person name="Li E."/>
            <person name="Mao Z."/>
            <person name="Ling J."/>
            <person name="Yang Y."/>
            <person name="Yin W.B."/>
            <person name="Xie B."/>
        </authorList>
    </citation>
    <scope>NUCLEOTIDE SEQUENCE [LARGE SCALE GENOMIC DNA]</scope>
    <source>
        <strain evidence="5">170</strain>
    </source>
</reference>
<dbReference type="GeneID" id="28853887"/>
<dbReference type="KEGG" id="pchm:VFPPC_11828"/>
<organism evidence="5 6">
    <name type="scientific">Pochonia chlamydosporia 170</name>
    <dbReference type="NCBI Taxonomy" id="1380566"/>
    <lineage>
        <taxon>Eukaryota</taxon>
        <taxon>Fungi</taxon>
        <taxon>Dikarya</taxon>
        <taxon>Ascomycota</taxon>
        <taxon>Pezizomycotina</taxon>
        <taxon>Sordariomycetes</taxon>
        <taxon>Hypocreomycetidae</taxon>
        <taxon>Hypocreales</taxon>
        <taxon>Clavicipitaceae</taxon>
        <taxon>Pochonia</taxon>
    </lineage>
</organism>
<evidence type="ECO:0000256" key="1">
    <source>
        <dbReference type="PROSITE-ProRule" id="PRU00047"/>
    </source>
</evidence>
<dbReference type="AlphaFoldDB" id="A0A179EWE8"/>
<dbReference type="EMBL" id="LSBJ02000021">
    <property type="protein sequence ID" value="OAQ57496.2"/>
    <property type="molecule type" value="Genomic_DNA"/>
</dbReference>
<protein>
    <recommendedName>
        <fullName evidence="4">CCHC-type domain-containing protein</fullName>
    </recommendedName>
</protein>
<feature type="compositionally biased region" description="Basic and acidic residues" evidence="3">
    <location>
        <begin position="302"/>
        <end position="322"/>
    </location>
</feature>
<dbReference type="GO" id="GO:0003676">
    <property type="term" value="F:nucleic acid binding"/>
    <property type="evidence" value="ECO:0007669"/>
    <property type="project" value="InterPro"/>
</dbReference>
<accession>A0A179EWE8</accession>
<name>A0A179EWE8_METCM</name>
<dbReference type="PROSITE" id="PS50158">
    <property type="entry name" value="ZF_CCHC"/>
    <property type="match status" value="1"/>
</dbReference>
<feature type="coiled-coil region" evidence="2">
    <location>
        <begin position="87"/>
        <end position="142"/>
    </location>
</feature>
<dbReference type="Proteomes" id="UP000078397">
    <property type="component" value="Unassembled WGS sequence"/>
</dbReference>
<gene>
    <name evidence="5" type="ORF">VFPPC_11828</name>
</gene>
<evidence type="ECO:0000259" key="4">
    <source>
        <dbReference type="PROSITE" id="PS50158"/>
    </source>
</evidence>
<proteinExistence type="predicted"/>
<comment type="caution">
    <text evidence="5">The sequence shown here is derived from an EMBL/GenBank/DDBJ whole genome shotgun (WGS) entry which is preliminary data.</text>
</comment>
<keyword evidence="2" id="KW-0175">Coiled coil</keyword>
<keyword evidence="6" id="KW-1185">Reference proteome</keyword>
<feature type="domain" description="CCHC-type" evidence="4">
    <location>
        <begin position="323"/>
        <end position="338"/>
    </location>
</feature>